<feature type="domain" description="Aminotransferase class V" evidence="9">
    <location>
        <begin position="4"/>
        <end position="369"/>
    </location>
</feature>
<protein>
    <recommendedName>
        <fullName evidence="9">Aminotransferase class V domain-containing protein</fullName>
    </recommendedName>
</protein>
<reference evidence="10 11" key="1">
    <citation type="journal article" date="2016" name="Nat. Commun.">
        <title>Thousands of microbial genomes shed light on interconnected biogeochemical processes in an aquifer system.</title>
        <authorList>
            <person name="Anantharaman K."/>
            <person name="Brown C.T."/>
            <person name="Hug L.A."/>
            <person name="Sharon I."/>
            <person name="Castelle C.J."/>
            <person name="Probst A.J."/>
            <person name="Thomas B.C."/>
            <person name="Singh A."/>
            <person name="Wilkins M.J."/>
            <person name="Karaoz U."/>
            <person name="Brodie E.L."/>
            <person name="Williams K.H."/>
            <person name="Hubbard S.S."/>
            <person name="Banfield J.F."/>
        </authorList>
    </citation>
    <scope>NUCLEOTIDE SEQUENCE [LARGE SCALE GENOMIC DNA]</scope>
</reference>
<keyword evidence="4" id="KW-0479">Metal-binding</keyword>
<comment type="catalytic activity">
    <reaction evidence="8">
        <text>(sulfur carrier)-H + L-cysteine = (sulfur carrier)-SH + L-alanine</text>
        <dbReference type="Rhea" id="RHEA:43892"/>
        <dbReference type="Rhea" id="RHEA-COMP:14737"/>
        <dbReference type="Rhea" id="RHEA-COMP:14739"/>
        <dbReference type="ChEBI" id="CHEBI:29917"/>
        <dbReference type="ChEBI" id="CHEBI:35235"/>
        <dbReference type="ChEBI" id="CHEBI:57972"/>
        <dbReference type="ChEBI" id="CHEBI:64428"/>
        <dbReference type="EC" id="2.8.1.7"/>
    </reaction>
</comment>
<dbReference type="GO" id="GO:0046872">
    <property type="term" value="F:metal ion binding"/>
    <property type="evidence" value="ECO:0007669"/>
    <property type="project" value="UniProtKB-KW"/>
</dbReference>
<evidence type="ECO:0000256" key="7">
    <source>
        <dbReference type="ARBA" id="ARBA00023014"/>
    </source>
</evidence>
<evidence type="ECO:0000259" key="9">
    <source>
        <dbReference type="Pfam" id="PF00266"/>
    </source>
</evidence>
<evidence type="ECO:0000313" key="10">
    <source>
        <dbReference type="EMBL" id="OGF73381.1"/>
    </source>
</evidence>
<evidence type="ECO:0000256" key="6">
    <source>
        <dbReference type="ARBA" id="ARBA00023004"/>
    </source>
</evidence>
<evidence type="ECO:0000256" key="8">
    <source>
        <dbReference type="ARBA" id="ARBA00050776"/>
    </source>
</evidence>
<dbReference type="SUPFAM" id="SSF53383">
    <property type="entry name" value="PLP-dependent transferases"/>
    <property type="match status" value="1"/>
</dbReference>
<organism evidence="10 11">
    <name type="scientific">Candidatus Giovannonibacteria bacterium RIFCSPHIGHO2_02_43_16</name>
    <dbReference type="NCBI Taxonomy" id="1798331"/>
    <lineage>
        <taxon>Bacteria</taxon>
        <taxon>Candidatus Giovannoniibacteriota</taxon>
    </lineage>
</organism>
<evidence type="ECO:0000256" key="1">
    <source>
        <dbReference type="ARBA" id="ARBA00001933"/>
    </source>
</evidence>
<keyword evidence="3" id="KW-0808">Transferase</keyword>
<dbReference type="Pfam" id="PF00266">
    <property type="entry name" value="Aminotran_5"/>
    <property type="match status" value="1"/>
</dbReference>
<dbReference type="Gene3D" id="1.10.260.50">
    <property type="match status" value="1"/>
</dbReference>
<evidence type="ECO:0000256" key="4">
    <source>
        <dbReference type="ARBA" id="ARBA00022723"/>
    </source>
</evidence>
<comment type="caution">
    <text evidence="10">The sequence shown here is derived from an EMBL/GenBank/DDBJ whole genome shotgun (WGS) entry which is preliminary data.</text>
</comment>
<dbReference type="InterPro" id="IPR015424">
    <property type="entry name" value="PyrdxlP-dep_Trfase"/>
</dbReference>
<comment type="cofactor">
    <cofactor evidence="1">
        <name>pyridoxal 5'-phosphate</name>
        <dbReference type="ChEBI" id="CHEBI:597326"/>
    </cofactor>
</comment>
<dbReference type="InterPro" id="IPR000192">
    <property type="entry name" value="Aminotrans_V_dom"/>
</dbReference>
<evidence type="ECO:0000256" key="3">
    <source>
        <dbReference type="ARBA" id="ARBA00022679"/>
    </source>
</evidence>
<dbReference type="GO" id="GO:0031071">
    <property type="term" value="F:cysteine desulfurase activity"/>
    <property type="evidence" value="ECO:0007669"/>
    <property type="project" value="UniProtKB-EC"/>
</dbReference>
<dbReference type="GO" id="GO:0051536">
    <property type="term" value="F:iron-sulfur cluster binding"/>
    <property type="evidence" value="ECO:0007669"/>
    <property type="project" value="UniProtKB-KW"/>
</dbReference>
<dbReference type="FunFam" id="3.40.640.10:FF:000084">
    <property type="entry name" value="IscS-like cysteine desulfurase"/>
    <property type="match status" value="1"/>
</dbReference>
<sequence>MKRIYLDYAAATPVREEVKKAMEEFSDKVYENASGIYQEGLKAKKALEDSRRKIAKMVSAKPHEIIFTSGGTEGNNLAIFGTAHLGVGHLSGHIITASFEHRSVLEPFRELEKRGFEVTYLKVSRDGFVDPEDVRKALRPNTILVSIMYVNNEIGTIQPVREISKIIKNFNKDIIFHTDACQAAGYLDISVEKLGVDLMTVSGAKIYGPKRIGFLYKRESVKLTPQILGGGQEFGYRSGTEPLAQIVGLAKAFEIAVAERESEAKRIKELRDYFADGIIKNIENVEINGSLEKRIPSNLSVSFLGHESEALIIALDEKGIAVSSGSACDSKLPDLPHVIMALDKGEGSAKSVIRFSLGSRTTKEDIDYVLKTLPEIINKTRI</sequence>
<dbReference type="Gene3D" id="3.90.1150.10">
    <property type="entry name" value="Aspartate Aminotransferase, domain 1"/>
    <property type="match status" value="1"/>
</dbReference>
<evidence type="ECO:0000256" key="2">
    <source>
        <dbReference type="ARBA" id="ARBA00006490"/>
    </source>
</evidence>
<dbReference type="Proteomes" id="UP000178276">
    <property type="component" value="Unassembled WGS sequence"/>
</dbReference>
<keyword evidence="5" id="KW-0663">Pyridoxal phosphate</keyword>
<dbReference type="InterPro" id="IPR015422">
    <property type="entry name" value="PyrdxlP-dep_Trfase_small"/>
</dbReference>
<evidence type="ECO:0000313" key="11">
    <source>
        <dbReference type="Proteomes" id="UP000178276"/>
    </source>
</evidence>
<name>A0A1F5WDP0_9BACT</name>
<dbReference type="STRING" id="1798331.A2W57_02730"/>
<evidence type="ECO:0000256" key="5">
    <source>
        <dbReference type="ARBA" id="ARBA00022898"/>
    </source>
</evidence>
<dbReference type="Gene3D" id="3.40.640.10">
    <property type="entry name" value="Type I PLP-dependent aspartate aminotransferase-like (Major domain)"/>
    <property type="match status" value="1"/>
</dbReference>
<proteinExistence type="inferred from homology"/>
<dbReference type="PIRSF" id="PIRSF005572">
    <property type="entry name" value="NifS"/>
    <property type="match status" value="1"/>
</dbReference>
<dbReference type="AlphaFoldDB" id="A0A1F5WDP0"/>
<keyword evidence="7" id="KW-0411">Iron-sulfur</keyword>
<dbReference type="PANTHER" id="PTHR11601">
    <property type="entry name" value="CYSTEINE DESULFURYLASE FAMILY MEMBER"/>
    <property type="match status" value="1"/>
</dbReference>
<dbReference type="InterPro" id="IPR016454">
    <property type="entry name" value="Cysteine_dSase"/>
</dbReference>
<dbReference type="EMBL" id="MFHJ01000046">
    <property type="protein sequence ID" value="OGF73381.1"/>
    <property type="molecule type" value="Genomic_DNA"/>
</dbReference>
<accession>A0A1F5WDP0</accession>
<dbReference type="InterPro" id="IPR015421">
    <property type="entry name" value="PyrdxlP-dep_Trfase_major"/>
</dbReference>
<gene>
    <name evidence="10" type="ORF">A2W57_02730</name>
</gene>
<comment type="similarity">
    <text evidence="2">Belongs to the class-V pyridoxal-phosphate-dependent aminotransferase family. NifS/IscS subfamily.</text>
</comment>
<dbReference type="PANTHER" id="PTHR11601:SF34">
    <property type="entry name" value="CYSTEINE DESULFURASE"/>
    <property type="match status" value="1"/>
</dbReference>
<keyword evidence="6" id="KW-0408">Iron</keyword>